<comment type="caution">
    <text evidence="1">The sequence shown here is derived from an EMBL/GenBank/DDBJ whole genome shotgun (WGS) entry which is preliminary data.</text>
</comment>
<keyword evidence="2" id="KW-1185">Reference proteome</keyword>
<reference evidence="1 2" key="1">
    <citation type="journal article" date="2020" name="Antonie Van Leeuwenhoek">
        <title>Rhodopirellula heiligendammensis sp. nov., Rhodopirellula pilleata sp. nov., and Rhodopirellula solitaria sp. nov. isolated from natural or artificial marine surfaces in Northern Germany and California, USA, and emended description of the genus Rhodopirellula.</title>
        <authorList>
            <person name="Kallscheuer N."/>
            <person name="Wiegand S."/>
            <person name="Jogler M."/>
            <person name="Boedeker C."/>
            <person name="Peeters S.H."/>
            <person name="Rast P."/>
            <person name="Heuer A."/>
            <person name="Jetten M.S.M."/>
            <person name="Rohde M."/>
            <person name="Jogler C."/>
        </authorList>
    </citation>
    <scope>NUCLEOTIDE SEQUENCE [LARGE SCALE GENOMIC DNA]</scope>
    <source>
        <strain evidence="1 2">Poly21</strain>
    </source>
</reference>
<dbReference type="EMBL" id="SJPU01000001">
    <property type="protein sequence ID" value="TWU18084.1"/>
    <property type="molecule type" value="Genomic_DNA"/>
</dbReference>
<gene>
    <name evidence="1" type="ORF">Poly21_02390</name>
</gene>
<organism evidence="1 2">
    <name type="scientific">Allorhodopirellula heiligendammensis</name>
    <dbReference type="NCBI Taxonomy" id="2714739"/>
    <lineage>
        <taxon>Bacteria</taxon>
        <taxon>Pseudomonadati</taxon>
        <taxon>Planctomycetota</taxon>
        <taxon>Planctomycetia</taxon>
        <taxon>Pirellulales</taxon>
        <taxon>Pirellulaceae</taxon>
        <taxon>Allorhodopirellula</taxon>
    </lineage>
</organism>
<dbReference type="Proteomes" id="UP000319908">
    <property type="component" value="Unassembled WGS sequence"/>
</dbReference>
<dbReference type="AlphaFoldDB" id="A0A5C6C452"/>
<sequence length="43" mass="4961">MIAHGLSESLLHTHRETRIIILGELDTCDHFHDAVYFVGWVRA</sequence>
<accession>A0A5C6C452</accession>
<evidence type="ECO:0000313" key="1">
    <source>
        <dbReference type="EMBL" id="TWU18084.1"/>
    </source>
</evidence>
<proteinExistence type="predicted"/>
<name>A0A5C6C452_9BACT</name>
<evidence type="ECO:0000313" key="2">
    <source>
        <dbReference type="Proteomes" id="UP000319908"/>
    </source>
</evidence>
<protein>
    <submittedName>
        <fullName evidence="1">Uncharacterized protein</fullName>
    </submittedName>
</protein>